<comment type="caution">
    <text evidence="2">The sequence shown here is derived from an EMBL/GenBank/DDBJ whole genome shotgun (WGS) entry which is preliminary data.</text>
</comment>
<keyword evidence="3" id="KW-1185">Reference proteome</keyword>
<dbReference type="Proteomes" id="UP001596512">
    <property type="component" value="Unassembled WGS sequence"/>
</dbReference>
<protein>
    <submittedName>
        <fullName evidence="2">STAS domain-containing protein</fullName>
    </submittedName>
</protein>
<evidence type="ECO:0000313" key="3">
    <source>
        <dbReference type="Proteomes" id="UP001596512"/>
    </source>
</evidence>
<evidence type="ECO:0000313" key="2">
    <source>
        <dbReference type="EMBL" id="MFC7613557.1"/>
    </source>
</evidence>
<dbReference type="CDD" id="cd07043">
    <property type="entry name" value="STAS_anti-anti-sigma_factors"/>
    <property type="match status" value="1"/>
</dbReference>
<dbReference type="InterPro" id="IPR002645">
    <property type="entry name" value="STAS_dom"/>
</dbReference>
<feature type="domain" description="STAS" evidence="1">
    <location>
        <begin position="20"/>
        <end position="130"/>
    </location>
</feature>
<evidence type="ECO:0000259" key="1">
    <source>
        <dbReference type="PROSITE" id="PS50801"/>
    </source>
</evidence>
<dbReference type="EMBL" id="JBHTEY010000004">
    <property type="protein sequence ID" value="MFC7613557.1"/>
    <property type="molecule type" value="Genomic_DNA"/>
</dbReference>
<dbReference type="Gene3D" id="3.30.750.24">
    <property type="entry name" value="STAS domain"/>
    <property type="match status" value="1"/>
</dbReference>
<gene>
    <name evidence="2" type="ORF">ACFQV2_08000</name>
</gene>
<proteinExistence type="predicted"/>
<reference evidence="3" key="1">
    <citation type="journal article" date="2019" name="Int. J. Syst. Evol. Microbiol.">
        <title>The Global Catalogue of Microorganisms (GCM) 10K type strain sequencing project: providing services to taxonomists for standard genome sequencing and annotation.</title>
        <authorList>
            <consortium name="The Broad Institute Genomics Platform"/>
            <consortium name="The Broad Institute Genome Sequencing Center for Infectious Disease"/>
            <person name="Wu L."/>
            <person name="Ma J."/>
        </authorList>
    </citation>
    <scope>NUCLEOTIDE SEQUENCE [LARGE SCALE GENOMIC DNA]</scope>
    <source>
        <strain evidence="3">JCM 17695</strain>
    </source>
</reference>
<dbReference type="Pfam" id="PF01740">
    <property type="entry name" value="STAS"/>
    <property type="match status" value="1"/>
</dbReference>
<dbReference type="PANTHER" id="PTHR33495">
    <property type="entry name" value="ANTI-SIGMA FACTOR ANTAGONIST TM_1081-RELATED-RELATED"/>
    <property type="match status" value="1"/>
</dbReference>
<dbReference type="PROSITE" id="PS50801">
    <property type="entry name" value="STAS"/>
    <property type="match status" value="1"/>
</dbReference>
<dbReference type="SUPFAM" id="SSF52091">
    <property type="entry name" value="SpoIIaa-like"/>
    <property type="match status" value="1"/>
</dbReference>
<organism evidence="2 3">
    <name type="scientific">Actinokineospora soli</name>
    <dbReference type="NCBI Taxonomy" id="1048753"/>
    <lineage>
        <taxon>Bacteria</taxon>
        <taxon>Bacillati</taxon>
        <taxon>Actinomycetota</taxon>
        <taxon>Actinomycetes</taxon>
        <taxon>Pseudonocardiales</taxon>
        <taxon>Pseudonocardiaceae</taxon>
        <taxon>Actinokineospora</taxon>
    </lineage>
</organism>
<dbReference type="InterPro" id="IPR036513">
    <property type="entry name" value="STAS_dom_sf"/>
</dbReference>
<sequence>MNDDFARRIGPRMSAHASVTRLQVPEKPNVVVLLAEGEFDLSTRHVLIRALGRALDEAPRVVILDLARVRFMDAACVGALVRAHDRAQHDVIAFRLVAPMAHVVSRCFEVTGLDGELFFYPTFADALVGPLRPTGPDESIRREPLVLEEDH</sequence>
<dbReference type="PANTHER" id="PTHR33495:SF2">
    <property type="entry name" value="ANTI-SIGMA FACTOR ANTAGONIST TM_1081-RELATED"/>
    <property type="match status" value="1"/>
</dbReference>
<accession>A0ABW2TII2</accession>
<name>A0ABW2TII2_9PSEU</name>